<evidence type="ECO:0000259" key="4">
    <source>
        <dbReference type="SMART" id="SM00822"/>
    </source>
</evidence>
<accession>A0A2A2AAE4</accession>
<dbReference type="FunFam" id="3.40.50.720:FF:000084">
    <property type="entry name" value="Short-chain dehydrogenase reductase"/>
    <property type="match status" value="1"/>
</dbReference>
<dbReference type="SUPFAM" id="SSF51735">
    <property type="entry name" value="NAD(P)-binding Rossmann-fold domains"/>
    <property type="match status" value="1"/>
</dbReference>
<gene>
    <name evidence="5" type="ORF">CK620_03950</name>
    <name evidence="6" type="ORF">CLI92_07860</name>
</gene>
<dbReference type="InterPro" id="IPR036291">
    <property type="entry name" value="NAD(P)-bd_dom_sf"/>
</dbReference>
<dbReference type="CDD" id="cd05233">
    <property type="entry name" value="SDR_c"/>
    <property type="match status" value="1"/>
</dbReference>
<dbReference type="RefSeq" id="WP_095549572.1">
    <property type="nucleotide sequence ID" value="NZ_CP154474.1"/>
</dbReference>
<evidence type="ECO:0000313" key="6">
    <source>
        <dbReference type="EMBL" id="PAX16732.1"/>
    </source>
</evidence>
<evidence type="ECO:0000313" key="8">
    <source>
        <dbReference type="Proteomes" id="UP000217999"/>
    </source>
</evidence>
<dbReference type="AlphaFoldDB" id="A0A2A2T5E3"/>
<evidence type="ECO:0000313" key="7">
    <source>
        <dbReference type="Proteomes" id="UP000217780"/>
    </source>
</evidence>
<dbReference type="PANTHER" id="PTHR24321:SF8">
    <property type="entry name" value="ESTRADIOL 17-BETA-DEHYDROGENASE 8-RELATED"/>
    <property type="match status" value="1"/>
</dbReference>
<dbReference type="Proteomes" id="UP000217780">
    <property type="component" value="Unassembled WGS sequence"/>
</dbReference>
<feature type="domain" description="Ketoreductase" evidence="4">
    <location>
        <begin position="34"/>
        <end position="215"/>
    </location>
</feature>
<dbReference type="EMBL" id="NSJF01000002">
    <property type="protein sequence ID" value="PAT35500.1"/>
    <property type="molecule type" value="Genomic_DNA"/>
</dbReference>
<sequence>MAREFSSRQALGQRQDGSLDQLLTHIPTTLLAGRRVLVTGAARGLGLAFARCIARAGAAVVLADILEAELQAAVQGLQDAGARAHGLWLDLADPEAIGRVAQESQHLLGGLDGLVNNAAITNSGGKSAHELTLDTWDRVQDVNVRGTWLMARACHAALAASGRGAIVNLASDTALWGAPNLLAYVASKGAVLAMTHSLAREWGVDGITVNAIAPGLTLVEATEYVPQARHQKYLEGRAIPREQQVADVCGTVLFALSDLSRFVTGQTLPVNGGFVMH</sequence>
<dbReference type="Gene3D" id="3.40.50.720">
    <property type="entry name" value="NAD(P)-binding Rossmann-like Domain"/>
    <property type="match status" value="1"/>
</dbReference>
<dbReference type="GeneID" id="93874350"/>
<dbReference type="PRINTS" id="PR00080">
    <property type="entry name" value="SDRFAMILY"/>
</dbReference>
<organism evidence="6 7">
    <name type="scientific">Vandammella animalimorsus</name>
    <dbReference type="NCBI Taxonomy" id="2029117"/>
    <lineage>
        <taxon>Bacteria</taxon>
        <taxon>Pseudomonadati</taxon>
        <taxon>Pseudomonadota</taxon>
        <taxon>Betaproteobacteria</taxon>
        <taxon>Burkholderiales</taxon>
        <taxon>Comamonadaceae</taxon>
        <taxon>Vandammella</taxon>
    </lineage>
</organism>
<name>A0A2A2T5E3_9BURK</name>
<dbReference type="InterPro" id="IPR057326">
    <property type="entry name" value="KR_dom"/>
</dbReference>
<evidence type="ECO:0000256" key="2">
    <source>
        <dbReference type="ARBA" id="ARBA00023002"/>
    </source>
</evidence>
<dbReference type="PROSITE" id="PS00061">
    <property type="entry name" value="ADH_SHORT"/>
    <property type="match status" value="1"/>
</dbReference>
<reference evidence="7 8" key="1">
    <citation type="submission" date="2017-08" db="EMBL/GenBank/DDBJ databases">
        <title>WGS of Clinical strains of the CDC Group NO-1 linked to zoonotic infections in humans.</title>
        <authorList>
            <person name="Bernier A.-M."/>
            <person name="Bernard K."/>
        </authorList>
    </citation>
    <scope>NUCLEOTIDE SEQUENCE [LARGE SCALE GENOMIC DNA]</scope>
    <source>
        <strain evidence="5 8">NML03-0146</strain>
        <strain evidence="6 7">NML91-0035</strain>
    </source>
</reference>
<dbReference type="PRINTS" id="PR00081">
    <property type="entry name" value="GDHRDH"/>
</dbReference>
<evidence type="ECO:0000256" key="3">
    <source>
        <dbReference type="ARBA" id="ARBA00023027"/>
    </source>
</evidence>
<dbReference type="InterPro" id="IPR020904">
    <property type="entry name" value="Sc_DH/Rdtase_CS"/>
</dbReference>
<comment type="caution">
    <text evidence="6">The sequence shown here is derived from an EMBL/GenBank/DDBJ whole genome shotgun (WGS) entry which is preliminary data.</text>
</comment>
<dbReference type="EMBL" id="NTBI01000006">
    <property type="protein sequence ID" value="PAX16732.1"/>
    <property type="molecule type" value="Genomic_DNA"/>
</dbReference>
<evidence type="ECO:0000256" key="1">
    <source>
        <dbReference type="ARBA" id="ARBA00006484"/>
    </source>
</evidence>
<protein>
    <submittedName>
        <fullName evidence="6">Short-chain dehydrogenase</fullName>
    </submittedName>
</protein>
<proteinExistence type="inferred from homology"/>
<accession>A0A2A2T5E3</accession>
<dbReference type="InterPro" id="IPR002347">
    <property type="entry name" value="SDR_fam"/>
</dbReference>
<dbReference type="Pfam" id="PF13561">
    <property type="entry name" value="adh_short_C2"/>
    <property type="match status" value="1"/>
</dbReference>
<dbReference type="PANTHER" id="PTHR24321">
    <property type="entry name" value="DEHYDROGENASES, SHORT CHAIN"/>
    <property type="match status" value="1"/>
</dbReference>
<keyword evidence="2" id="KW-0560">Oxidoreductase</keyword>
<dbReference type="SMART" id="SM00822">
    <property type="entry name" value="PKS_KR"/>
    <property type="match status" value="1"/>
</dbReference>
<keyword evidence="3" id="KW-0520">NAD</keyword>
<dbReference type="GO" id="GO:0016491">
    <property type="term" value="F:oxidoreductase activity"/>
    <property type="evidence" value="ECO:0007669"/>
    <property type="project" value="UniProtKB-KW"/>
</dbReference>
<comment type="similarity">
    <text evidence="1">Belongs to the short-chain dehydrogenases/reductases (SDR) family.</text>
</comment>
<evidence type="ECO:0000313" key="5">
    <source>
        <dbReference type="EMBL" id="PAT35500.1"/>
    </source>
</evidence>
<dbReference type="Proteomes" id="UP000217999">
    <property type="component" value="Unassembled WGS sequence"/>
</dbReference>